<reference evidence="12 13" key="1">
    <citation type="submission" date="2018-06" db="EMBL/GenBank/DDBJ databases">
        <title>A transcriptomic atlas of mushroom development highlights an independent origin of complex multicellularity.</title>
        <authorList>
            <consortium name="DOE Joint Genome Institute"/>
            <person name="Krizsan K."/>
            <person name="Almasi E."/>
            <person name="Merenyi Z."/>
            <person name="Sahu N."/>
            <person name="Viragh M."/>
            <person name="Koszo T."/>
            <person name="Mondo S."/>
            <person name="Kiss B."/>
            <person name="Balint B."/>
            <person name="Kues U."/>
            <person name="Barry K."/>
            <person name="Hegedus J.C."/>
            <person name="Henrissat B."/>
            <person name="Johnson J."/>
            <person name="Lipzen A."/>
            <person name="Ohm R."/>
            <person name="Nagy I."/>
            <person name="Pangilinan J."/>
            <person name="Yan J."/>
            <person name="Xiong Y."/>
            <person name="Grigoriev I.V."/>
            <person name="Hibbett D.S."/>
            <person name="Nagy L.G."/>
        </authorList>
    </citation>
    <scope>NUCLEOTIDE SEQUENCE [LARGE SCALE GENOMIC DNA]</scope>
    <source>
        <strain evidence="12 13">SZMC22713</strain>
    </source>
</reference>
<dbReference type="Gene3D" id="3.30.160.60">
    <property type="entry name" value="Classic Zinc Finger"/>
    <property type="match status" value="2"/>
</dbReference>
<dbReference type="SUPFAM" id="SSF57667">
    <property type="entry name" value="beta-beta-alpha zinc fingers"/>
    <property type="match status" value="1"/>
</dbReference>
<feature type="domain" description="C2H2-type" evidence="11">
    <location>
        <begin position="51"/>
        <end position="81"/>
    </location>
</feature>
<evidence type="ECO:0000256" key="5">
    <source>
        <dbReference type="ARBA" id="ARBA00022833"/>
    </source>
</evidence>
<dbReference type="EMBL" id="ML170201">
    <property type="protein sequence ID" value="TDL19016.1"/>
    <property type="molecule type" value="Genomic_DNA"/>
</dbReference>
<evidence type="ECO:0000256" key="4">
    <source>
        <dbReference type="ARBA" id="ARBA00022771"/>
    </source>
</evidence>
<dbReference type="PROSITE" id="PS50157">
    <property type="entry name" value="ZINC_FINGER_C2H2_2"/>
    <property type="match status" value="2"/>
</dbReference>
<proteinExistence type="predicted"/>
<feature type="compositionally biased region" description="Polar residues" evidence="10">
    <location>
        <begin position="288"/>
        <end position="300"/>
    </location>
</feature>
<dbReference type="SMART" id="SM00355">
    <property type="entry name" value="ZnF_C2H2"/>
    <property type="match status" value="3"/>
</dbReference>
<keyword evidence="6" id="KW-0805">Transcription regulation</keyword>
<evidence type="ECO:0000256" key="10">
    <source>
        <dbReference type="SAM" id="MobiDB-lite"/>
    </source>
</evidence>
<evidence type="ECO:0000256" key="9">
    <source>
        <dbReference type="PROSITE-ProRule" id="PRU00042"/>
    </source>
</evidence>
<dbReference type="InterPro" id="IPR051061">
    <property type="entry name" value="Zinc_finger_trans_reg"/>
</dbReference>
<evidence type="ECO:0000259" key="11">
    <source>
        <dbReference type="PROSITE" id="PS50157"/>
    </source>
</evidence>
<dbReference type="AlphaFoldDB" id="A0A4Y7PVE8"/>
<gene>
    <name evidence="12" type="ORF">BD410DRAFT_792629</name>
</gene>
<dbReference type="OrthoDB" id="654211at2759"/>
<evidence type="ECO:0000256" key="2">
    <source>
        <dbReference type="ARBA" id="ARBA00022723"/>
    </source>
</evidence>
<evidence type="ECO:0000256" key="6">
    <source>
        <dbReference type="ARBA" id="ARBA00023015"/>
    </source>
</evidence>
<dbReference type="GO" id="GO:0005634">
    <property type="term" value="C:nucleus"/>
    <property type="evidence" value="ECO:0007669"/>
    <property type="project" value="UniProtKB-SubCell"/>
</dbReference>
<dbReference type="InterPro" id="IPR036236">
    <property type="entry name" value="Znf_C2H2_sf"/>
</dbReference>
<dbReference type="InterPro" id="IPR013087">
    <property type="entry name" value="Znf_C2H2_type"/>
</dbReference>
<keyword evidence="8" id="KW-0539">Nucleus</keyword>
<dbReference type="GO" id="GO:0008270">
    <property type="term" value="F:zinc ion binding"/>
    <property type="evidence" value="ECO:0007669"/>
    <property type="project" value="UniProtKB-KW"/>
</dbReference>
<dbReference type="Proteomes" id="UP000294933">
    <property type="component" value="Unassembled WGS sequence"/>
</dbReference>
<name>A0A4Y7PVE8_9AGAM</name>
<feature type="compositionally biased region" description="Low complexity" evidence="10">
    <location>
        <begin position="146"/>
        <end position="171"/>
    </location>
</feature>
<keyword evidence="13" id="KW-1185">Reference proteome</keyword>
<keyword evidence="2" id="KW-0479">Metal-binding</keyword>
<evidence type="ECO:0000313" key="12">
    <source>
        <dbReference type="EMBL" id="TDL19016.1"/>
    </source>
</evidence>
<keyword evidence="3" id="KW-0677">Repeat</keyword>
<protein>
    <recommendedName>
        <fullName evidence="11">C2H2-type domain-containing protein</fullName>
    </recommendedName>
</protein>
<organism evidence="12 13">
    <name type="scientific">Rickenella mellea</name>
    <dbReference type="NCBI Taxonomy" id="50990"/>
    <lineage>
        <taxon>Eukaryota</taxon>
        <taxon>Fungi</taxon>
        <taxon>Dikarya</taxon>
        <taxon>Basidiomycota</taxon>
        <taxon>Agaricomycotina</taxon>
        <taxon>Agaricomycetes</taxon>
        <taxon>Hymenochaetales</taxon>
        <taxon>Rickenellaceae</taxon>
        <taxon>Rickenella</taxon>
    </lineage>
</organism>
<evidence type="ECO:0000313" key="13">
    <source>
        <dbReference type="Proteomes" id="UP000294933"/>
    </source>
</evidence>
<accession>A0A4Y7PVE8</accession>
<feature type="domain" description="C2H2-type" evidence="11">
    <location>
        <begin position="20"/>
        <end position="47"/>
    </location>
</feature>
<dbReference type="GO" id="GO:0006357">
    <property type="term" value="P:regulation of transcription by RNA polymerase II"/>
    <property type="evidence" value="ECO:0007669"/>
    <property type="project" value="TreeGrafter"/>
</dbReference>
<feature type="region of interest" description="Disordered" evidence="10">
    <location>
        <begin position="146"/>
        <end position="173"/>
    </location>
</feature>
<dbReference type="FunFam" id="3.30.160.60:FF:000145">
    <property type="entry name" value="Zinc finger protein 574"/>
    <property type="match status" value="1"/>
</dbReference>
<keyword evidence="4 9" id="KW-0863">Zinc-finger</keyword>
<dbReference type="PANTHER" id="PTHR46179:SF13">
    <property type="entry name" value="C2H2-TYPE DOMAIN-CONTAINING PROTEIN"/>
    <property type="match status" value="1"/>
</dbReference>
<sequence length="300" mass="32800">MPKAPKTQSSPRATGTQRPFKCNCCDQRFERKAELTRHEVLHSENVNDHKLECTYTGCGYRTLQKSNLKTHINAVHLKLKKHKCRSEGCQSAFGDPASRVRHEKSQHGIGRTDQSKRTREATVEYTVETPSVPVIALPALYTFSDSESSTGGSSQSEGSSTRGSSPGSSLSPITPTYPLLSLPSAAGPSCPTDADYTDAELTLNYGDPNLYPPFDPSLCQFGAQTTVNQQAWFPATGFSIPTIPPSCFSLDYSSSYSGYISSEVTQEFTVPELPPAGFSFSFPPPTSEIRSQPNRRLQFP</sequence>
<evidence type="ECO:0000256" key="8">
    <source>
        <dbReference type="ARBA" id="ARBA00023242"/>
    </source>
</evidence>
<keyword evidence="5" id="KW-0862">Zinc</keyword>
<dbReference type="PANTHER" id="PTHR46179">
    <property type="entry name" value="ZINC FINGER PROTEIN"/>
    <property type="match status" value="1"/>
</dbReference>
<evidence type="ECO:0000256" key="7">
    <source>
        <dbReference type="ARBA" id="ARBA00023163"/>
    </source>
</evidence>
<keyword evidence="7" id="KW-0804">Transcription</keyword>
<dbReference type="PROSITE" id="PS00028">
    <property type="entry name" value="ZINC_FINGER_C2H2_1"/>
    <property type="match status" value="2"/>
</dbReference>
<evidence type="ECO:0000256" key="3">
    <source>
        <dbReference type="ARBA" id="ARBA00022737"/>
    </source>
</evidence>
<dbReference type="STRING" id="50990.A0A4Y7PVE8"/>
<evidence type="ECO:0000256" key="1">
    <source>
        <dbReference type="ARBA" id="ARBA00004123"/>
    </source>
</evidence>
<feature type="region of interest" description="Disordered" evidence="10">
    <location>
        <begin position="91"/>
        <end position="120"/>
    </location>
</feature>
<feature type="region of interest" description="Disordered" evidence="10">
    <location>
        <begin position="279"/>
        <end position="300"/>
    </location>
</feature>
<comment type="subcellular location">
    <subcellularLocation>
        <location evidence="1">Nucleus</location>
    </subcellularLocation>
</comment>
<dbReference type="VEuPathDB" id="FungiDB:BD410DRAFT_792629"/>